<gene>
    <name evidence="4" type="ORF">MSAN_02448900</name>
</gene>
<dbReference type="EMBL" id="JACAZH010000064">
    <property type="protein sequence ID" value="KAF7330708.1"/>
    <property type="molecule type" value="Genomic_DNA"/>
</dbReference>
<feature type="compositionally biased region" description="Basic and acidic residues" evidence="2">
    <location>
        <begin position="104"/>
        <end position="116"/>
    </location>
</feature>
<reference evidence="4" key="1">
    <citation type="submission" date="2020-05" db="EMBL/GenBank/DDBJ databases">
        <title>Mycena genomes resolve the evolution of fungal bioluminescence.</title>
        <authorList>
            <person name="Tsai I.J."/>
        </authorList>
    </citation>
    <scope>NUCLEOTIDE SEQUENCE</scope>
    <source>
        <strain evidence="4">160909Yilan</strain>
    </source>
</reference>
<dbReference type="AlphaFoldDB" id="A0A8H6WXW0"/>
<dbReference type="Pfam" id="PF24883">
    <property type="entry name" value="NPHP3_N"/>
    <property type="match status" value="1"/>
</dbReference>
<sequence>MDEPKRALDWICQIKSSARPPASTPADTWTKSRNQAEWFIDDCMFALDLAEQAQNIAEVAAFVKPAAALLQMIIDALDYDISSDSDHELKSESVEAGAKRKHQTNMEKEPAVKKPRMDVEDPYKEWKDVDGMCLLARHVANMTGDICAIVLRLQETDHSDQIGRLMGGTGGPGGAGDAIGGVGGTGSGPIVNFMTQTEEKLEKWLQFPPDMKQKQHDTVQLWVEGTSQWFLDDKRFIAWEDNPGVLWVEGPSGAGKSVIR</sequence>
<dbReference type="OrthoDB" id="3061057at2759"/>
<evidence type="ECO:0000256" key="2">
    <source>
        <dbReference type="SAM" id="MobiDB-lite"/>
    </source>
</evidence>
<feature type="region of interest" description="Disordered" evidence="2">
    <location>
        <begin position="88"/>
        <end position="116"/>
    </location>
</feature>
<comment type="caution">
    <text evidence="4">The sequence shown here is derived from an EMBL/GenBank/DDBJ whole genome shotgun (WGS) entry which is preliminary data.</text>
</comment>
<evidence type="ECO:0000313" key="5">
    <source>
        <dbReference type="Proteomes" id="UP000623467"/>
    </source>
</evidence>
<keyword evidence="1" id="KW-0677">Repeat</keyword>
<organism evidence="4 5">
    <name type="scientific">Mycena sanguinolenta</name>
    <dbReference type="NCBI Taxonomy" id="230812"/>
    <lineage>
        <taxon>Eukaryota</taxon>
        <taxon>Fungi</taxon>
        <taxon>Dikarya</taxon>
        <taxon>Basidiomycota</taxon>
        <taxon>Agaricomycotina</taxon>
        <taxon>Agaricomycetes</taxon>
        <taxon>Agaricomycetidae</taxon>
        <taxon>Agaricales</taxon>
        <taxon>Marasmiineae</taxon>
        <taxon>Mycenaceae</taxon>
        <taxon>Mycena</taxon>
    </lineage>
</organism>
<evidence type="ECO:0000259" key="3">
    <source>
        <dbReference type="Pfam" id="PF24883"/>
    </source>
</evidence>
<evidence type="ECO:0000256" key="1">
    <source>
        <dbReference type="ARBA" id="ARBA00022737"/>
    </source>
</evidence>
<protein>
    <submittedName>
        <fullName evidence="4">ANK-REP-REGION domain-containing protein</fullName>
    </submittedName>
</protein>
<proteinExistence type="predicted"/>
<name>A0A8H6WXW0_9AGAR</name>
<accession>A0A8H6WXW0</accession>
<dbReference type="InterPro" id="IPR056884">
    <property type="entry name" value="NPHP3-like_N"/>
</dbReference>
<keyword evidence="5" id="KW-1185">Reference proteome</keyword>
<evidence type="ECO:0000313" key="4">
    <source>
        <dbReference type="EMBL" id="KAF7330708.1"/>
    </source>
</evidence>
<feature type="domain" description="Nephrocystin 3-like N-terminal" evidence="3">
    <location>
        <begin position="225"/>
        <end position="259"/>
    </location>
</feature>
<dbReference type="Proteomes" id="UP000623467">
    <property type="component" value="Unassembled WGS sequence"/>
</dbReference>